<dbReference type="Gene3D" id="2.130.10.30">
    <property type="entry name" value="Regulator of chromosome condensation 1/beta-lactamase-inhibitor protein II"/>
    <property type="match status" value="2"/>
</dbReference>
<evidence type="ECO:0000313" key="4">
    <source>
        <dbReference type="EMBL" id="CAK9003830.1"/>
    </source>
</evidence>
<dbReference type="PANTHER" id="PTHR22870:SF408">
    <property type="entry name" value="OS09G0560450 PROTEIN"/>
    <property type="match status" value="1"/>
</dbReference>
<reference evidence="4 5" key="1">
    <citation type="submission" date="2024-02" db="EMBL/GenBank/DDBJ databases">
        <authorList>
            <person name="Chen Y."/>
            <person name="Shah S."/>
            <person name="Dougan E. K."/>
            <person name="Thang M."/>
            <person name="Chan C."/>
        </authorList>
    </citation>
    <scope>NUCLEOTIDE SEQUENCE [LARGE SCALE GENOMIC DNA]</scope>
</reference>
<keyword evidence="1" id="KW-0677">Repeat</keyword>
<gene>
    <name evidence="4" type="ORF">SCF082_LOCUS7922</name>
</gene>
<dbReference type="PANTHER" id="PTHR22870">
    <property type="entry name" value="REGULATOR OF CHROMOSOME CONDENSATION"/>
    <property type="match status" value="1"/>
</dbReference>
<feature type="repeat" description="RCC1" evidence="2">
    <location>
        <begin position="396"/>
        <end position="444"/>
    </location>
</feature>
<keyword evidence="4" id="KW-0675">Receptor</keyword>
<evidence type="ECO:0000313" key="5">
    <source>
        <dbReference type="Proteomes" id="UP001642464"/>
    </source>
</evidence>
<feature type="region of interest" description="Disordered" evidence="3">
    <location>
        <begin position="543"/>
        <end position="578"/>
    </location>
</feature>
<dbReference type="InterPro" id="IPR014756">
    <property type="entry name" value="Ig_E-set"/>
</dbReference>
<dbReference type="Gene3D" id="2.60.40.10">
    <property type="entry name" value="Immunoglobulins"/>
    <property type="match status" value="1"/>
</dbReference>
<feature type="region of interest" description="Disordered" evidence="3">
    <location>
        <begin position="1297"/>
        <end position="1334"/>
    </location>
</feature>
<feature type="compositionally biased region" description="Polar residues" evidence="3">
    <location>
        <begin position="267"/>
        <end position="276"/>
    </location>
</feature>
<feature type="region of interest" description="Disordered" evidence="3">
    <location>
        <begin position="1094"/>
        <end position="1120"/>
    </location>
</feature>
<organism evidence="4 5">
    <name type="scientific">Durusdinium trenchii</name>
    <dbReference type="NCBI Taxonomy" id="1381693"/>
    <lineage>
        <taxon>Eukaryota</taxon>
        <taxon>Sar</taxon>
        <taxon>Alveolata</taxon>
        <taxon>Dinophyceae</taxon>
        <taxon>Suessiales</taxon>
        <taxon>Symbiodiniaceae</taxon>
        <taxon>Durusdinium</taxon>
    </lineage>
</organism>
<feature type="region of interest" description="Disordered" evidence="3">
    <location>
        <begin position="306"/>
        <end position="374"/>
    </location>
</feature>
<dbReference type="InterPro" id="IPR013783">
    <property type="entry name" value="Ig-like_fold"/>
</dbReference>
<dbReference type="InterPro" id="IPR000408">
    <property type="entry name" value="Reg_chr_condens"/>
</dbReference>
<feature type="repeat" description="RCC1" evidence="2">
    <location>
        <begin position="231"/>
        <end position="293"/>
    </location>
</feature>
<feature type="compositionally biased region" description="Basic and acidic residues" evidence="3">
    <location>
        <begin position="363"/>
        <end position="374"/>
    </location>
</feature>
<feature type="compositionally biased region" description="Basic and acidic residues" evidence="3">
    <location>
        <begin position="1097"/>
        <end position="1112"/>
    </location>
</feature>
<dbReference type="PRINTS" id="PR00633">
    <property type="entry name" value="RCCNDNSATION"/>
</dbReference>
<evidence type="ECO:0000256" key="1">
    <source>
        <dbReference type="ARBA" id="ARBA00022737"/>
    </source>
</evidence>
<keyword evidence="5" id="KW-1185">Reference proteome</keyword>
<dbReference type="SUPFAM" id="SSF50985">
    <property type="entry name" value="RCC1/BLIP-II"/>
    <property type="match status" value="1"/>
</dbReference>
<dbReference type="Pfam" id="PF00415">
    <property type="entry name" value="RCC1"/>
    <property type="match status" value="3"/>
</dbReference>
<dbReference type="InterPro" id="IPR051210">
    <property type="entry name" value="Ub_ligase/GEF_domain"/>
</dbReference>
<sequence>MDGPEDPLATARTGGLDSVVQLDEPRGRGMLGEALRSACLSDPAGLHTVEALRGVKVAELAVGYGSTYAVDEDGQVLNLGSGTAPEDTDLAFEIDVAMETIAVGKDFGVGIGLQDKRLYSWGDGRAGQTGLGHARGSRVAEAIGSVAETTFAKVSCGEAHAVAVAEDGTLYSWGRGLEGQLGQGVSKEVDMQERSFMAFRMAPRVIQGLARHRFVHVSCGARFSAAVDTFGFVWTWGEGLTGQLGTGKCTKRTIPARVVGPGDHDQASPSVESSSAAKCKRGGDQSSVADFADILPDDLTSSLGLQEAKQASRDEDQDLAASSASSSSTTTKPSENGPGTSTQSIVTPLQVSSMSTSQQFETGSHHQQQESEHGTARHFVAVSCGESHVLALDQIGDVYVWGFNAFGQLGLGNKESQSQPVNLSACASGACAMGKSHSVSAAKHFSAAVSRTGQLFFWGSQPSNPGGSKSSPTKLETPVPDAHVAFAQATGNGGAIMLLPTHASKVSPSNGPLKGGHAMEIHGVGFWDSPDIKVRFVPLKRKDAQEDQVVQDQRVDDADGATGRHSTSQASEANFDTNVEFGDELSETSSTSSEEKDQDLRELVVVQGTFDPTKGSIRCVVPSCAAPGVVQVQIAMDGETFTTDEVFYIYAAPCTVSKSWPAQAWCASSNPTAESELTVSGTEFLAMPELCIQLSVDGRHVQLPARLVVPQDPQSADTTQDSEAPPAHDAMSEAEESAANVSAAAEQDLQVRAIFNVNRVFADLGLGGLDAPSVICASVHVSLNGVSLSKSAAPGDACDGQAPTLTLARGSIQSCFPQSLQCLDDLKAVGNGEKSAANEGDQEPHVVSAHTEEATVTEDAQVSKDTADPPDKGLESDEGGTVKDGPAAETSSTTSKTSLANRTLTLHCQGLLDQLGIGTGVAKVCFVSPGELSLPEVDGEINCADDTIVLEAPLLPRSALPNGEGWGFVNTEVVASLDDGRTWMSLGTPFVFFWGSLAPARPTLCPTDVSTSEITVGTSAESRDWLFGTADPVVSIKSCRFCDIELAVSAVELLPDGSGLSVALSEPKFTFDLVRERARECAFRQAFDAFKANRMPPKHDSVEGDEDAKQPDDAPQLSEEELQEIEQGAEEAGNAAAEDALRDMLVELELSIALNGRDVHHAFPQDPVILYVSPTVVSIQPDTVQAGTEAVQKAAAEASAEEAQQTLRVELECTVALPGPKHVRNALIRFAHLDGGPILDVSAHVVEEETQEAHGAEEQGNARRRTMACTAPSFQVAGLYQVLVALNGVSFEAAVQLEPDNKPKSAEEDEEEGVDSSPGPVLLTVEPASPVSGE</sequence>
<comment type="caution">
    <text evidence="4">The sequence shown here is derived from an EMBL/GenBank/DDBJ whole genome shotgun (WGS) entry which is preliminary data.</text>
</comment>
<dbReference type="PROSITE" id="PS50012">
    <property type="entry name" value="RCC1_3"/>
    <property type="match status" value="4"/>
</dbReference>
<feature type="compositionally biased region" description="Basic and acidic residues" evidence="3">
    <location>
        <begin position="861"/>
        <end position="875"/>
    </location>
</feature>
<evidence type="ECO:0000256" key="2">
    <source>
        <dbReference type="PROSITE-ProRule" id="PRU00235"/>
    </source>
</evidence>
<feature type="repeat" description="RCC1" evidence="2">
    <location>
        <begin position="168"/>
        <end position="230"/>
    </location>
</feature>
<dbReference type="Proteomes" id="UP001642464">
    <property type="component" value="Unassembled WGS sequence"/>
</dbReference>
<feature type="compositionally biased region" description="Polar residues" evidence="3">
    <location>
        <begin position="564"/>
        <end position="577"/>
    </location>
</feature>
<feature type="region of interest" description="Disordered" evidence="3">
    <location>
        <begin position="255"/>
        <end position="282"/>
    </location>
</feature>
<protein>
    <submittedName>
        <fullName evidence="4">Ultraviolet-B receptor UVR8 (Protein UV-B RESISTANCE 8) (RCC1 domain-containing protein UVR8)</fullName>
    </submittedName>
</protein>
<feature type="compositionally biased region" description="Low complexity" evidence="3">
    <location>
        <begin position="320"/>
        <end position="331"/>
    </location>
</feature>
<feature type="repeat" description="RCC1" evidence="2">
    <location>
        <begin position="116"/>
        <end position="167"/>
    </location>
</feature>
<dbReference type="SUPFAM" id="SSF81296">
    <property type="entry name" value="E set domains"/>
    <property type="match status" value="1"/>
</dbReference>
<feature type="compositionally biased region" description="Polar residues" evidence="3">
    <location>
        <begin position="712"/>
        <end position="722"/>
    </location>
</feature>
<proteinExistence type="predicted"/>
<dbReference type="InterPro" id="IPR009091">
    <property type="entry name" value="RCC1/BLIP-II"/>
</dbReference>
<feature type="region of interest" description="Disordered" evidence="3">
    <location>
        <begin position="851"/>
        <end position="896"/>
    </location>
</feature>
<feature type="region of interest" description="Disordered" evidence="3">
    <location>
        <begin position="708"/>
        <end position="742"/>
    </location>
</feature>
<name>A0ABP0IMK2_9DINO</name>
<dbReference type="EMBL" id="CAXAMM010004504">
    <property type="protein sequence ID" value="CAK9003830.1"/>
    <property type="molecule type" value="Genomic_DNA"/>
</dbReference>
<feature type="compositionally biased region" description="Polar residues" evidence="3">
    <location>
        <begin position="332"/>
        <end position="362"/>
    </location>
</feature>
<accession>A0ABP0IMK2</accession>
<evidence type="ECO:0000256" key="3">
    <source>
        <dbReference type="SAM" id="MobiDB-lite"/>
    </source>
</evidence>